<feature type="domain" description="Calcineurin-like phosphoesterase" evidence="2">
    <location>
        <begin position="118"/>
        <end position="318"/>
    </location>
</feature>
<accession>A0A1M4T7H5</accession>
<dbReference type="InterPro" id="IPR029052">
    <property type="entry name" value="Metallo-depent_PP-like"/>
</dbReference>
<keyword evidence="4" id="KW-1185">Reference proteome</keyword>
<comment type="similarity">
    <text evidence="1">Belongs to the 5'-nucleotidase family.</text>
</comment>
<keyword evidence="1" id="KW-0547">Nucleotide-binding</keyword>
<organism evidence="3 4">
    <name type="scientific">Mariniphaga anaerophila</name>
    <dbReference type="NCBI Taxonomy" id="1484053"/>
    <lineage>
        <taxon>Bacteria</taxon>
        <taxon>Pseudomonadati</taxon>
        <taxon>Bacteroidota</taxon>
        <taxon>Bacteroidia</taxon>
        <taxon>Marinilabiliales</taxon>
        <taxon>Prolixibacteraceae</taxon>
        <taxon>Mariniphaga</taxon>
    </lineage>
</organism>
<dbReference type="GO" id="GO:0016787">
    <property type="term" value="F:hydrolase activity"/>
    <property type="evidence" value="ECO:0007669"/>
    <property type="project" value="UniProtKB-KW"/>
</dbReference>
<dbReference type="GO" id="GO:0009166">
    <property type="term" value="P:nucleotide catabolic process"/>
    <property type="evidence" value="ECO:0007669"/>
    <property type="project" value="InterPro"/>
</dbReference>
<dbReference type="InterPro" id="IPR004843">
    <property type="entry name" value="Calcineurin-like_PHP"/>
</dbReference>
<dbReference type="RefSeq" id="WP_072998228.1">
    <property type="nucleotide sequence ID" value="NZ_FQUM01000001.1"/>
</dbReference>
<gene>
    <name evidence="3" type="ORF">SAMN05444274_101280</name>
</gene>
<dbReference type="OrthoDB" id="9801679at2"/>
<proteinExistence type="inferred from homology"/>
<dbReference type="EMBL" id="FQUM01000001">
    <property type="protein sequence ID" value="SHE40446.1"/>
    <property type="molecule type" value="Genomic_DNA"/>
</dbReference>
<dbReference type="Proteomes" id="UP000184164">
    <property type="component" value="Unassembled WGS sequence"/>
</dbReference>
<dbReference type="PROSITE" id="PS51257">
    <property type="entry name" value="PROKAR_LIPOPROTEIN"/>
    <property type="match status" value="1"/>
</dbReference>
<name>A0A1M4T7H5_9BACT</name>
<dbReference type="PANTHER" id="PTHR11575">
    <property type="entry name" value="5'-NUCLEOTIDASE-RELATED"/>
    <property type="match status" value="1"/>
</dbReference>
<evidence type="ECO:0000259" key="2">
    <source>
        <dbReference type="Pfam" id="PF00149"/>
    </source>
</evidence>
<evidence type="ECO:0000313" key="4">
    <source>
        <dbReference type="Proteomes" id="UP000184164"/>
    </source>
</evidence>
<dbReference type="InterPro" id="IPR006179">
    <property type="entry name" value="5_nucleotidase/apyrase"/>
</dbReference>
<dbReference type="Gene3D" id="3.60.21.10">
    <property type="match status" value="1"/>
</dbReference>
<dbReference type="GO" id="GO:0000166">
    <property type="term" value="F:nucleotide binding"/>
    <property type="evidence" value="ECO:0007669"/>
    <property type="project" value="UniProtKB-KW"/>
</dbReference>
<keyword evidence="1" id="KW-0378">Hydrolase</keyword>
<protein>
    <submittedName>
        <fullName evidence="3">Calcineurin-like phosphoesterase</fullName>
    </submittedName>
</protein>
<reference evidence="3 4" key="1">
    <citation type="submission" date="2016-11" db="EMBL/GenBank/DDBJ databases">
        <authorList>
            <person name="Jaros S."/>
            <person name="Januszkiewicz K."/>
            <person name="Wedrychowicz H."/>
        </authorList>
    </citation>
    <scope>NUCLEOTIDE SEQUENCE [LARGE SCALE GENOMIC DNA]</scope>
    <source>
        <strain evidence="3 4">DSM 26910</strain>
    </source>
</reference>
<dbReference type="PANTHER" id="PTHR11575:SF24">
    <property type="entry name" value="5'-NUCLEOTIDASE"/>
    <property type="match status" value="1"/>
</dbReference>
<dbReference type="STRING" id="1484053.SAMN05444274_101280"/>
<dbReference type="Pfam" id="PF00149">
    <property type="entry name" value="Metallophos"/>
    <property type="match status" value="1"/>
</dbReference>
<dbReference type="PRINTS" id="PR01607">
    <property type="entry name" value="APYRASEFAMLY"/>
</dbReference>
<dbReference type="AlphaFoldDB" id="A0A1M4T7H5"/>
<evidence type="ECO:0000313" key="3">
    <source>
        <dbReference type="EMBL" id="SHE40446.1"/>
    </source>
</evidence>
<dbReference type="SUPFAM" id="SSF56300">
    <property type="entry name" value="Metallo-dependent phosphatases"/>
    <property type="match status" value="1"/>
</dbReference>
<sequence>MKRINWSGRFLMFPLLFLFLLSACVQQKVMVTAVVKDESGEPVDGLKGRFQEKSKFSESLFLKHASRKENGLFELKVKPNEPYVLELRGDEGAGRILLQPDRYSDTVQIAYPIKEKIVFLHTNDQHFDLNYLQELFHKVEEIRAENNDVYLFSAGDMVVRHPHRWFDNGELQDSLWYAARAKLMIEKMNELEYDLMTLGNHELDYIGDYTRQALELADFPLLAANLKVSTENLPATVPYSVLETSTARKVAVLGLSKSNTKKDGVAERNLDKTITRYHRLKNKSDVFLILSHRGLKEDKILAEKYPVFDAIIGGHSHDLLEEPLVINSVLVAQAGGNPHIVSDDRPVYLGKVVFILENGKVTGKSGLVIRINE</sequence>
<evidence type="ECO:0000256" key="1">
    <source>
        <dbReference type="RuleBase" id="RU362119"/>
    </source>
</evidence>